<accession>A0A835B6S5</accession>
<dbReference type="FunFam" id="3.20.20.100:FF:000014">
    <property type="entry name" value="NAD(P)-linked oxidoreductase superfamily protein"/>
    <property type="match status" value="1"/>
</dbReference>
<dbReference type="GO" id="GO:0019290">
    <property type="term" value="P:siderophore biosynthetic process"/>
    <property type="evidence" value="ECO:0007669"/>
    <property type="project" value="UniProtKB-ARBA"/>
</dbReference>
<evidence type="ECO:0000259" key="4">
    <source>
        <dbReference type="Pfam" id="PF00248"/>
    </source>
</evidence>
<dbReference type="InterPro" id="IPR044497">
    <property type="entry name" value="AKR4A/B"/>
</dbReference>
<dbReference type="PRINTS" id="PR00069">
    <property type="entry name" value="ALDKETRDTASE"/>
</dbReference>
<dbReference type="PROSITE" id="PS00798">
    <property type="entry name" value="ALDOKETO_REDUCTASE_1"/>
    <property type="match status" value="1"/>
</dbReference>
<dbReference type="Gene3D" id="3.20.20.100">
    <property type="entry name" value="NADP-dependent oxidoreductase domain"/>
    <property type="match status" value="1"/>
</dbReference>
<evidence type="ECO:0000313" key="6">
    <source>
        <dbReference type="Proteomes" id="UP000636709"/>
    </source>
</evidence>
<dbReference type="PANTHER" id="PTHR11732">
    <property type="entry name" value="ALDO/KETO REDUCTASE"/>
    <property type="match status" value="1"/>
</dbReference>
<dbReference type="GO" id="GO:0033707">
    <property type="term" value="F:3''-deamino-3''-oxonicotianamine reductase activity"/>
    <property type="evidence" value="ECO:0007669"/>
    <property type="project" value="UniProtKB-ARBA"/>
</dbReference>
<evidence type="ECO:0000313" key="5">
    <source>
        <dbReference type="EMBL" id="KAF8683473.1"/>
    </source>
</evidence>
<feature type="compositionally biased region" description="Basic and acidic residues" evidence="3">
    <location>
        <begin position="23"/>
        <end position="36"/>
    </location>
</feature>
<dbReference type="InterPro" id="IPR023210">
    <property type="entry name" value="NADP_OxRdtase_dom"/>
</dbReference>
<protein>
    <recommendedName>
        <fullName evidence="4">NADP-dependent oxidoreductase domain-containing protein</fullName>
    </recommendedName>
</protein>
<dbReference type="GO" id="GO:1990641">
    <property type="term" value="P:response to iron ion starvation"/>
    <property type="evidence" value="ECO:0007669"/>
    <property type="project" value="UniProtKB-ARBA"/>
</dbReference>
<dbReference type="CDD" id="cd19124">
    <property type="entry name" value="AKR_AKR4A_4B"/>
    <property type="match status" value="1"/>
</dbReference>
<comment type="caution">
    <text evidence="5">The sequence shown here is derived from an EMBL/GenBank/DDBJ whole genome shotgun (WGS) entry which is preliminary data.</text>
</comment>
<dbReference type="InterPro" id="IPR036812">
    <property type="entry name" value="NAD(P)_OxRdtase_dom_sf"/>
</dbReference>
<comment type="similarity">
    <text evidence="1">Belongs to the aldo/keto reductase family.</text>
</comment>
<proteinExistence type="inferred from homology"/>
<reference evidence="5" key="1">
    <citation type="submission" date="2020-07" db="EMBL/GenBank/DDBJ databases">
        <title>Genome sequence and genetic diversity analysis of an under-domesticated orphan crop, white fonio (Digitaria exilis).</title>
        <authorList>
            <person name="Bennetzen J.L."/>
            <person name="Chen S."/>
            <person name="Ma X."/>
            <person name="Wang X."/>
            <person name="Yssel A.E.J."/>
            <person name="Chaluvadi S.R."/>
            <person name="Johnson M."/>
            <person name="Gangashetty P."/>
            <person name="Hamidou F."/>
            <person name="Sanogo M.D."/>
            <person name="Zwaenepoel A."/>
            <person name="Wallace J."/>
            <person name="Van De Peer Y."/>
            <person name="Van Deynze A."/>
        </authorList>
    </citation>
    <scope>NUCLEOTIDE SEQUENCE</scope>
    <source>
        <tissue evidence="5">Leaves</tissue>
    </source>
</reference>
<feature type="domain" description="NADP-dependent oxidoreductase" evidence="4">
    <location>
        <begin position="53"/>
        <end position="323"/>
    </location>
</feature>
<dbReference type="InterPro" id="IPR018170">
    <property type="entry name" value="Aldo/ket_reductase_CS"/>
</dbReference>
<evidence type="ECO:0000256" key="3">
    <source>
        <dbReference type="SAM" id="MobiDB-lite"/>
    </source>
</evidence>
<keyword evidence="2" id="KW-0560">Oxidoreductase</keyword>
<dbReference type="OrthoDB" id="416253at2759"/>
<dbReference type="PROSITE" id="PS00062">
    <property type="entry name" value="ALDOKETO_REDUCTASE_2"/>
    <property type="match status" value="1"/>
</dbReference>
<evidence type="ECO:0000256" key="1">
    <source>
        <dbReference type="ARBA" id="ARBA00007905"/>
    </source>
</evidence>
<sequence length="352" mass="39638">MPACTATQELKRGVDDTRRAKVEAEAEWGRRTRRPDQTMSAAGRAPCGLPRVGLGTAVQGPRPDPVRRAVLRAIQLGYRHLDTAAHYATEGPIGEAAAEAVREGLVASRGDLFVTSKVWCADAHPDRVLPALRRTLSNLQMEYVDLYMIHWPVTMNAGRFTAPFTPEDFEPFDMRGVWEAMEECHRMGLAKSIGVCNFSCKKLETLLSFATIPPAVNQVEINPVWQQRKLREFCREKGIQLCAYSPLGAKGTHWGSDSVMDSGVLHEIAKSKGKTVAQVCLRWVYEQGDCLIVKSFDESRMKENLDIVGWELTEEERQRISKIPQRKINQGRRYVSEHGPYKSLEELWDGEI</sequence>
<feature type="region of interest" description="Disordered" evidence="3">
    <location>
        <begin position="23"/>
        <end position="61"/>
    </location>
</feature>
<name>A0A835B6S5_9POAL</name>
<dbReference type="PROSITE" id="PS00063">
    <property type="entry name" value="ALDOKETO_REDUCTASE_3"/>
    <property type="match status" value="1"/>
</dbReference>
<dbReference type="SUPFAM" id="SSF51430">
    <property type="entry name" value="NAD(P)-linked oxidoreductase"/>
    <property type="match status" value="1"/>
</dbReference>
<keyword evidence="6" id="KW-1185">Reference proteome</keyword>
<dbReference type="InterPro" id="IPR020471">
    <property type="entry name" value="AKR"/>
</dbReference>
<dbReference type="AlphaFoldDB" id="A0A835B6S5"/>
<organism evidence="5 6">
    <name type="scientific">Digitaria exilis</name>
    <dbReference type="NCBI Taxonomy" id="1010633"/>
    <lineage>
        <taxon>Eukaryota</taxon>
        <taxon>Viridiplantae</taxon>
        <taxon>Streptophyta</taxon>
        <taxon>Embryophyta</taxon>
        <taxon>Tracheophyta</taxon>
        <taxon>Spermatophyta</taxon>
        <taxon>Magnoliopsida</taxon>
        <taxon>Liliopsida</taxon>
        <taxon>Poales</taxon>
        <taxon>Poaceae</taxon>
        <taxon>PACMAD clade</taxon>
        <taxon>Panicoideae</taxon>
        <taxon>Panicodae</taxon>
        <taxon>Paniceae</taxon>
        <taxon>Anthephorinae</taxon>
        <taxon>Digitaria</taxon>
    </lineage>
</organism>
<dbReference type="Proteomes" id="UP000636709">
    <property type="component" value="Unassembled WGS sequence"/>
</dbReference>
<dbReference type="EMBL" id="JACEFO010002102">
    <property type="protein sequence ID" value="KAF8683473.1"/>
    <property type="molecule type" value="Genomic_DNA"/>
</dbReference>
<evidence type="ECO:0000256" key="2">
    <source>
        <dbReference type="ARBA" id="ARBA00023002"/>
    </source>
</evidence>
<dbReference type="Pfam" id="PF00248">
    <property type="entry name" value="Aldo_ket_red"/>
    <property type="match status" value="1"/>
</dbReference>
<gene>
    <name evidence="5" type="ORF">HU200_044380</name>
</gene>